<keyword evidence="1 3" id="KW-0396">Initiation factor</keyword>
<dbReference type="InterPro" id="IPR002769">
    <property type="entry name" value="eIF6"/>
</dbReference>
<name>A5YSX2_9EURY</name>
<organism evidence="4">
    <name type="scientific">uncultured haloarchaeon</name>
    <dbReference type="NCBI Taxonomy" id="160804"/>
    <lineage>
        <taxon>Archaea</taxon>
        <taxon>Methanobacteriati</taxon>
        <taxon>Methanobacteriota</taxon>
        <taxon>Stenosarchaea group</taxon>
        <taxon>Halobacteria</taxon>
        <taxon>Halobacteriales</taxon>
        <taxon>Halobacteriaceae</taxon>
        <taxon>environmental samples</taxon>
    </lineage>
</organism>
<dbReference type="SMART" id="SM00654">
    <property type="entry name" value="eIF6"/>
    <property type="match status" value="1"/>
</dbReference>
<reference evidence="4" key="1">
    <citation type="journal article" date="2007" name="ISME J.">
        <title>Genomic plasticity in prokaryotes: the case of the square haloarchaeon.</title>
        <authorList>
            <person name="Cuadros-Orellana S."/>
            <person name="Martin-Cuadrado A.B."/>
            <person name="Legault B."/>
            <person name="D'Auria G."/>
            <person name="Zhaxybayeva O."/>
            <person name="Papke R.T."/>
            <person name="Rodriguez-Valera F."/>
        </authorList>
    </citation>
    <scope>NUCLEOTIDE SEQUENCE</scope>
</reference>
<accession>A5YSX2</accession>
<sequence length="226" mass="23258">MLRASFAGSPYVGVFARATDDVLLLRSDVDDDTADAMAAELDTPAVATTIGGSGTVGALATGNENGILVTSNVTMREKEAIETTASVSVTELPGRINAAGNVILANDYGAYVHPDLSTEAAETIESALNVPVARGKLADVRTVGTAAVATNRGVLCHPKAREPELEAIEDHLDVRADIGTVNYGAPLVGSGIVAGQTGYVVGEDTTGPELTRIEDTLGYLESITSE</sequence>
<dbReference type="GO" id="GO:0003743">
    <property type="term" value="F:translation initiation factor activity"/>
    <property type="evidence" value="ECO:0007669"/>
    <property type="project" value="UniProtKB-UniRule"/>
</dbReference>
<keyword evidence="2 3" id="KW-0648">Protein biosynthesis</keyword>
<dbReference type="PANTHER" id="PTHR10784">
    <property type="entry name" value="TRANSLATION INITIATION FACTOR 6"/>
    <property type="match status" value="1"/>
</dbReference>
<dbReference type="NCBIfam" id="TIGR00323">
    <property type="entry name" value="eIF-6"/>
    <property type="match status" value="1"/>
</dbReference>
<protein>
    <recommendedName>
        <fullName evidence="3">Translation initiation factor 6</fullName>
        <shortName evidence="3">aIF-6</shortName>
    </recommendedName>
</protein>
<dbReference type="EMBL" id="EF583999">
    <property type="protein sequence ID" value="ABQ76079.1"/>
    <property type="molecule type" value="Genomic_DNA"/>
</dbReference>
<dbReference type="AlphaFoldDB" id="A5YSX2"/>
<dbReference type="Gene3D" id="3.75.10.10">
    <property type="entry name" value="L-arginine/glycine Amidinotransferase, Chain A"/>
    <property type="match status" value="1"/>
</dbReference>
<evidence type="ECO:0000256" key="2">
    <source>
        <dbReference type="ARBA" id="ARBA00022917"/>
    </source>
</evidence>
<dbReference type="HAMAP" id="MF_00032">
    <property type="entry name" value="eIF_6"/>
    <property type="match status" value="1"/>
</dbReference>
<dbReference type="GO" id="GO:0042256">
    <property type="term" value="P:cytosolic ribosome assembly"/>
    <property type="evidence" value="ECO:0007669"/>
    <property type="project" value="InterPro"/>
</dbReference>
<dbReference type="NCBIfam" id="NF003128">
    <property type="entry name" value="PRK04046.1-4"/>
    <property type="match status" value="1"/>
</dbReference>
<dbReference type="GO" id="GO:0043022">
    <property type="term" value="F:ribosome binding"/>
    <property type="evidence" value="ECO:0007669"/>
    <property type="project" value="InterPro"/>
</dbReference>
<dbReference type="Pfam" id="PF01912">
    <property type="entry name" value="eIF-6"/>
    <property type="match status" value="1"/>
</dbReference>
<comment type="function">
    <text evidence="3">Binds to the 50S ribosomal subunit and prevents its association with the 30S ribosomal subunit to form the 70S initiation complex.</text>
</comment>
<evidence type="ECO:0000313" key="4">
    <source>
        <dbReference type="EMBL" id="ABQ76079.1"/>
    </source>
</evidence>
<evidence type="ECO:0000256" key="3">
    <source>
        <dbReference type="HAMAP-Rule" id="MF_00032"/>
    </source>
</evidence>
<gene>
    <name evidence="3" type="primary">eif6</name>
</gene>
<dbReference type="PIRSF" id="PIRSF006413">
    <property type="entry name" value="IF-6"/>
    <property type="match status" value="1"/>
</dbReference>
<dbReference type="SUPFAM" id="SSF55909">
    <property type="entry name" value="Pentein"/>
    <property type="match status" value="1"/>
</dbReference>
<evidence type="ECO:0000256" key="1">
    <source>
        <dbReference type="ARBA" id="ARBA00022540"/>
    </source>
</evidence>
<comment type="similarity">
    <text evidence="3">Belongs to the eIF-6 family.</text>
</comment>
<proteinExistence type="inferred from homology"/>